<feature type="region of interest" description="Disordered" evidence="5">
    <location>
        <begin position="612"/>
        <end position="650"/>
    </location>
</feature>
<dbReference type="GO" id="GO:0043111">
    <property type="term" value="P:replication fork arrest"/>
    <property type="evidence" value="ECO:0007669"/>
    <property type="project" value="TreeGrafter"/>
</dbReference>
<keyword evidence="2" id="KW-0236">DNA replication inhibitor</keyword>
<proteinExistence type="predicted"/>
<dbReference type="AlphaFoldDB" id="A0A168LSD5"/>
<feature type="compositionally biased region" description="Acidic residues" evidence="5">
    <location>
        <begin position="637"/>
        <end position="650"/>
    </location>
</feature>
<organism evidence="7">
    <name type="scientific">Absidia glauca</name>
    <name type="common">Pin mould</name>
    <dbReference type="NCBI Taxonomy" id="4829"/>
    <lineage>
        <taxon>Eukaryota</taxon>
        <taxon>Fungi</taxon>
        <taxon>Fungi incertae sedis</taxon>
        <taxon>Mucoromycota</taxon>
        <taxon>Mucoromycotina</taxon>
        <taxon>Mucoromycetes</taxon>
        <taxon>Mucorales</taxon>
        <taxon>Cunninghamellaceae</taxon>
        <taxon>Absidia</taxon>
    </lineage>
</organism>
<keyword evidence="3" id="KW-0539">Nucleus</keyword>
<name>A0A168LSD5_ABSGL</name>
<evidence type="ECO:0000256" key="3">
    <source>
        <dbReference type="ARBA" id="ARBA00023242"/>
    </source>
</evidence>
<feature type="compositionally biased region" description="Polar residues" evidence="5">
    <location>
        <begin position="437"/>
        <end position="485"/>
    </location>
</feature>
<dbReference type="GO" id="GO:0000076">
    <property type="term" value="P:DNA replication checkpoint signaling"/>
    <property type="evidence" value="ECO:0007669"/>
    <property type="project" value="TreeGrafter"/>
</dbReference>
<evidence type="ECO:0000256" key="2">
    <source>
        <dbReference type="ARBA" id="ARBA00022880"/>
    </source>
</evidence>
<evidence type="ECO:0000256" key="4">
    <source>
        <dbReference type="ARBA" id="ARBA00023306"/>
    </source>
</evidence>
<dbReference type="PANTHER" id="PTHR22940">
    <property type="entry name" value="TIMEOUT/TIMELESS-2"/>
    <property type="match status" value="1"/>
</dbReference>
<evidence type="ECO:0000313" key="8">
    <source>
        <dbReference type="Proteomes" id="UP000078561"/>
    </source>
</evidence>
<dbReference type="InterPro" id="IPR006906">
    <property type="entry name" value="Timeless_N"/>
</dbReference>
<dbReference type="GO" id="GO:0003677">
    <property type="term" value="F:DNA binding"/>
    <property type="evidence" value="ECO:0007669"/>
    <property type="project" value="TreeGrafter"/>
</dbReference>
<dbReference type="Pfam" id="PF04821">
    <property type="entry name" value="TIMELESS"/>
    <property type="match status" value="1"/>
</dbReference>
<dbReference type="OrthoDB" id="310853at2759"/>
<dbReference type="GO" id="GO:0006281">
    <property type="term" value="P:DNA repair"/>
    <property type="evidence" value="ECO:0007669"/>
    <property type="project" value="TreeGrafter"/>
</dbReference>
<gene>
    <name evidence="7" type="primary">ABSGL_02894.1 scaffold 4049</name>
</gene>
<evidence type="ECO:0000313" key="7">
    <source>
        <dbReference type="EMBL" id="SAL97400.1"/>
    </source>
</evidence>
<dbReference type="GO" id="GO:0031298">
    <property type="term" value="C:replication fork protection complex"/>
    <property type="evidence" value="ECO:0007669"/>
    <property type="project" value="TreeGrafter"/>
</dbReference>
<evidence type="ECO:0000256" key="5">
    <source>
        <dbReference type="SAM" id="MobiDB-lite"/>
    </source>
</evidence>
<dbReference type="FunCoup" id="A0A168LSD5">
    <property type="interactions" value="133"/>
</dbReference>
<dbReference type="OMA" id="MEHYYEM"/>
<dbReference type="Proteomes" id="UP000078561">
    <property type="component" value="Unassembled WGS sequence"/>
</dbReference>
<dbReference type="InterPro" id="IPR044998">
    <property type="entry name" value="Timeless"/>
</dbReference>
<reference evidence="7" key="1">
    <citation type="submission" date="2016-04" db="EMBL/GenBank/DDBJ databases">
        <authorList>
            <person name="Evans L.H."/>
            <person name="Alamgir A."/>
            <person name="Owens N."/>
            <person name="Weber N.D."/>
            <person name="Virtaneva K."/>
            <person name="Barbian K."/>
            <person name="Babar A."/>
            <person name="Rosenke K."/>
        </authorList>
    </citation>
    <scope>NUCLEOTIDE SEQUENCE [LARGE SCALE GENOMIC DNA]</scope>
    <source>
        <strain evidence="7">CBS 101.48</strain>
    </source>
</reference>
<comment type="subcellular location">
    <subcellularLocation>
        <location evidence="1">Nucleus</location>
    </subcellularLocation>
</comment>
<dbReference type="EMBL" id="LT551793">
    <property type="protein sequence ID" value="SAL97400.1"/>
    <property type="molecule type" value="Genomic_DNA"/>
</dbReference>
<feature type="region of interest" description="Disordered" evidence="5">
    <location>
        <begin position="436"/>
        <end position="486"/>
    </location>
</feature>
<evidence type="ECO:0000259" key="6">
    <source>
        <dbReference type="Pfam" id="PF04821"/>
    </source>
</evidence>
<dbReference type="PANTHER" id="PTHR22940:SF4">
    <property type="entry name" value="PROTEIN TIMELESS HOMOLOG"/>
    <property type="match status" value="1"/>
</dbReference>
<keyword evidence="4" id="KW-0131">Cell cycle</keyword>
<dbReference type="STRING" id="4829.A0A168LSD5"/>
<feature type="domain" description="Timeless N-terminal" evidence="6">
    <location>
        <begin position="41"/>
        <end position="300"/>
    </location>
</feature>
<protein>
    <recommendedName>
        <fullName evidence="6">Timeless N-terminal domain-containing protein</fullName>
    </recommendedName>
</protein>
<keyword evidence="8" id="KW-1185">Reference proteome</keyword>
<evidence type="ECO:0000256" key="1">
    <source>
        <dbReference type="ARBA" id="ARBA00004123"/>
    </source>
</evidence>
<dbReference type="InParanoid" id="A0A168LSD5"/>
<accession>A0A168LSD5</accession>
<sequence>MEDPEAYLEESERTRQLILTTCTALGGYEDSISPDGQVQRHYTLGDEALPCLKDLKRIIRADELLTKDVLIELNVLETDLIPIILSQPKKMTPAAERLVLACVEVIVPMTWPLARNPEDNQDDQDPNLLHNYRKLKLKLLEKGIFEAILRICVKSLNIPHRERSTRDQAIIRLTLYLWRNLTAIVDPKASSISSDEKVLLSKLQERLLIRFHEAHVLELLLTIASTTGTTESNEWNTIVLEILYNLLEFADVKETASIDKKKPNATNNALSNLLLSENSTKRLKTQHKPSRHNRFGGSYTLEGWDGSKHVSHKQSAGYAEIEDIVNLRANNRSGQKRKQKDEIGTHNIYEDRNALLYLKQFARSFLESCFNAFYTSILKDMQREDKSIVERDYARFYFTQQWFLELFAYEFATANAKRMEQEKQQQMAAKDQFILPSRSQHNQNQETPTAASSGQMETPAASESITETQVSHPSGEQPPQENGQPTFDFDLIANVMDLNMFWACMRRMRICLDDKRWFDVQVTADCLRQMLTTLGVMSRSSSQEHREVAEYIQNNIYHEQSTLDIFPDLIKTYRNQSLGYIETVIQLIHVILKLLEQYCKKEQVHFVRRKKAPKKKKALKPVPNPEDMASADNDVNPSEDDNSQSEDDRDQDVAYREHVFAFKSFEKRFATYDVVRVSCILLEEYRNLDQEVLHAITSIMHRIMIKTKAEHLFWKLPTLELFNRIIQDRASLPKSYARDQLVQFIRYVVRQFFKKAETYPLLLVETVFKIEPCHIVENKQPPPSSP</sequence>